<evidence type="ECO:0000313" key="1">
    <source>
        <dbReference type="EMBL" id="KAF1938736.1"/>
    </source>
</evidence>
<sequence length="153" mass="17228">MKSLNDKRKLTFTADRIEPAESLQRTVIRSTRPRAPWARSMSATAAAAETKNSALSFQLPRDADFHLMVKAFVDAYTVKEREYLVKISLSEFGLPDNCERWWPAARYRFYGSIGSTLMGINPCTLFIYDNPKCTMGLTDMVSTGIMIVGNGIF</sequence>
<dbReference type="AlphaFoldDB" id="A0A6A5SJM9"/>
<evidence type="ECO:0000313" key="2">
    <source>
        <dbReference type="Proteomes" id="UP000800038"/>
    </source>
</evidence>
<organism evidence="1 2">
    <name type="scientific">Clathrospora elynae</name>
    <dbReference type="NCBI Taxonomy" id="706981"/>
    <lineage>
        <taxon>Eukaryota</taxon>
        <taxon>Fungi</taxon>
        <taxon>Dikarya</taxon>
        <taxon>Ascomycota</taxon>
        <taxon>Pezizomycotina</taxon>
        <taxon>Dothideomycetes</taxon>
        <taxon>Pleosporomycetidae</taxon>
        <taxon>Pleosporales</taxon>
        <taxon>Diademaceae</taxon>
        <taxon>Clathrospora</taxon>
    </lineage>
</organism>
<name>A0A6A5SJM9_9PLEO</name>
<proteinExistence type="predicted"/>
<dbReference type="EMBL" id="ML976097">
    <property type="protein sequence ID" value="KAF1938736.1"/>
    <property type="molecule type" value="Genomic_DNA"/>
</dbReference>
<dbReference type="Proteomes" id="UP000800038">
    <property type="component" value="Unassembled WGS sequence"/>
</dbReference>
<reference evidence="1" key="1">
    <citation type="journal article" date="2020" name="Stud. Mycol.">
        <title>101 Dothideomycetes genomes: a test case for predicting lifestyles and emergence of pathogens.</title>
        <authorList>
            <person name="Haridas S."/>
            <person name="Albert R."/>
            <person name="Binder M."/>
            <person name="Bloem J."/>
            <person name="Labutti K."/>
            <person name="Salamov A."/>
            <person name="Andreopoulos B."/>
            <person name="Baker S."/>
            <person name="Barry K."/>
            <person name="Bills G."/>
            <person name="Bluhm B."/>
            <person name="Cannon C."/>
            <person name="Castanera R."/>
            <person name="Culley D."/>
            <person name="Daum C."/>
            <person name="Ezra D."/>
            <person name="Gonzalez J."/>
            <person name="Henrissat B."/>
            <person name="Kuo A."/>
            <person name="Liang C."/>
            <person name="Lipzen A."/>
            <person name="Lutzoni F."/>
            <person name="Magnuson J."/>
            <person name="Mondo S."/>
            <person name="Nolan M."/>
            <person name="Ohm R."/>
            <person name="Pangilinan J."/>
            <person name="Park H.-J."/>
            <person name="Ramirez L."/>
            <person name="Alfaro M."/>
            <person name="Sun H."/>
            <person name="Tritt A."/>
            <person name="Yoshinaga Y."/>
            <person name="Zwiers L.-H."/>
            <person name="Turgeon B."/>
            <person name="Goodwin S."/>
            <person name="Spatafora J."/>
            <person name="Crous P."/>
            <person name="Grigoriev I."/>
        </authorList>
    </citation>
    <scope>NUCLEOTIDE SEQUENCE</scope>
    <source>
        <strain evidence="1">CBS 161.51</strain>
    </source>
</reference>
<gene>
    <name evidence="1" type="ORF">EJ02DRAFT_473042</name>
</gene>
<protein>
    <submittedName>
        <fullName evidence="1">Uncharacterized protein</fullName>
    </submittedName>
</protein>
<keyword evidence="2" id="KW-1185">Reference proteome</keyword>
<accession>A0A6A5SJM9</accession>